<name>A0ABQ8JLG8_DERPT</name>
<sequence>MAIQSIQKILSFALYSTIYKQHTACHKIIDKLNYIALWLFIPIKSIFGYEDYHHRLDDYGYGYDDY</sequence>
<evidence type="ECO:0000313" key="2">
    <source>
        <dbReference type="Proteomes" id="UP000887458"/>
    </source>
</evidence>
<dbReference type="Proteomes" id="UP000887458">
    <property type="component" value="Unassembled WGS sequence"/>
</dbReference>
<accession>A0ABQ8JLG8</accession>
<evidence type="ECO:0000313" key="1">
    <source>
        <dbReference type="EMBL" id="KAH9423267.1"/>
    </source>
</evidence>
<protein>
    <submittedName>
        <fullName evidence="1">Uncharacterized protein</fullName>
    </submittedName>
</protein>
<reference evidence="1 2" key="1">
    <citation type="journal article" date="2018" name="J. Allergy Clin. Immunol.">
        <title>High-quality assembly of Dermatophagoides pteronyssinus genome and transcriptome reveals a wide range of novel allergens.</title>
        <authorList>
            <person name="Liu X.Y."/>
            <person name="Yang K.Y."/>
            <person name="Wang M.Q."/>
            <person name="Kwok J.S."/>
            <person name="Zeng X."/>
            <person name="Yang Z."/>
            <person name="Xiao X.J."/>
            <person name="Lau C.P."/>
            <person name="Li Y."/>
            <person name="Huang Z.M."/>
            <person name="Ba J.G."/>
            <person name="Yim A.K."/>
            <person name="Ouyang C.Y."/>
            <person name="Ngai S.M."/>
            <person name="Chan T.F."/>
            <person name="Leung E.L."/>
            <person name="Liu L."/>
            <person name="Liu Z.G."/>
            <person name="Tsui S.K."/>
        </authorList>
    </citation>
    <scope>NUCLEOTIDE SEQUENCE [LARGE SCALE GENOMIC DNA]</scope>
    <source>
        <strain evidence="1">Derp</strain>
    </source>
</reference>
<keyword evidence="2" id="KW-1185">Reference proteome</keyword>
<dbReference type="EMBL" id="NJHN03000032">
    <property type="protein sequence ID" value="KAH9423267.1"/>
    <property type="molecule type" value="Genomic_DNA"/>
</dbReference>
<proteinExistence type="predicted"/>
<organism evidence="1 2">
    <name type="scientific">Dermatophagoides pteronyssinus</name>
    <name type="common">European house dust mite</name>
    <dbReference type="NCBI Taxonomy" id="6956"/>
    <lineage>
        <taxon>Eukaryota</taxon>
        <taxon>Metazoa</taxon>
        <taxon>Ecdysozoa</taxon>
        <taxon>Arthropoda</taxon>
        <taxon>Chelicerata</taxon>
        <taxon>Arachnida</taxon>
        <taxon>Acari</taxon>
        <taxon>Acariformes</taxon>
        <taxon>Sarcoptiformes</taxon>
        <taxon>Astigmata</taxon>
        <taxon>Psoroptidia</taxon>
        <taxon>Analgoidea</taxon>
        <taxon>Pyroglyphidae</taxon>
        <taxon>Dermatophagoidinae</taxon>
        <taxon>Dermatophagoides</taxon>
    </lineage>
</organism>
<reference evidence="1 2" key="2">
    <citation type="journal article" date="2022" name="Mol. Biol. Evol.">
        <title>Comparative Genomics Reveals Insights into the Divergent Evolution of Astigmatic Mites and Household Pest Adaptations.</title>
        <authorList>
            <person name="Xiong Q."/>
            <person name="Wan A.T."/>
            <person name="Liu X."/>
            <person name="Fung C.S."/>
            <person name="Xiao X."/>
            <person name="Malainual N."/>
            <person name="Hou J."/>
            <person name="Wang L."/>
            <person name="Wang M."/>
            <person name="Yang K.Y."/>
            <person name="Cui Y."/>
            <person name="Leung E.L."/>
            <person name="Nong W."/>
            <person name="Shin S.K."/>
            <person name="Au S.W."/>
            <person name="Jeong K.Y."/>
            <person name="Chew F.T."/>
            <person name="Hui J.H."/>
            <person name="Leung T.F."/>
            <person name="Tungtrongchitr A."/>
            <person name="Zhong N."/>
            <person name="Liu Z."/>
            <person name="Tsui S.K."/>
        </authorList>
    </citation>
    <scope>NUCLEOTIDE SEQUENCE [LARGE SCALE GENOMIC DNA]</scope>
    <source>
        <strain evidence="1">Derp</strain>
    </source>
</reference>
<comment type="caution">
    <text evidence="1">The sequence shown here is derived from an EMBL/GenBank/DDBJ whole genome shotgun (WGS) entry which is preliminary data.</text>
</comment>
<gene>
    <name evidence="1" type="ORF">DERP_003545</name>
</gene>